<dbReference type="Pfam" id="PF00933">
    <property type="entry name" value="Glyco_hydro_3"/>
    <property type="match status" value="1"/>
</dbReference>
<dbReference type="PRINTS" id="PR00133">
    <property type="entry name" value="GLHYDRLASE3"/>
</dbReference>
<dbReference type="Gene3D" id="3.40.50.1700">
    <property type="entry name" value="Glycoside hydrolase family 3 C-terminal domain"/>
    <property type="match status" value="1"/>
</dbReference>
<dbReference type="Proteomes" id="UP000002663">
    <property type="component" value="Chromosome"/>
</dbReference>
<dbReference type="Gene3D" id="2.60.40.10">
    <property type="entry name" value="Immunoglobulins"/>
    <property type="match status" value="1"/>
</dbReference>
<comment type="similarity">
    <text evidence="1 4">Belongs to the glycosyl hydrolase 3 family.</text>
</comment>
<gene>
    <name evidence="6" type="primary">bglB</name>
    <name evidence="6" type="ordered locus">TEH_04980</name>
</gene>
<dbReference type="InterPro" id="IPR017853">
    <property type="entry name" value="GH"/>
</dbReference>
<dbReference type="Pfam" id="PF01915">
    <property type="entry name" value="Glyco_hydro_3_C"/>
    <property type="match status" value="1"/>
</dbReference>
<name>A0AAN1SF48_TETHN</name>
<organism evidence="6 7">
    <name type="scientific">Tetragenococcus halophilus (strain DSM 20338 / JCM 20259 / NCIMB 9735 / NBRC 12172)</name>
    <name type="common">Pediococcus halophilus</name>
    <dbReference type="NCBI Taxonomy" id="945021"/>
    <lineage>
        <taxon>Bacteria</taxon>
        <taxon>Bacillati</taxon>
        <taxon>Bacillota</taxon>
        <taxon>Bacilli</taxon>
        <taxon>Lactobacillales</taxon>
        <taxon>Enterococcaceae</taxon>
        <taxon>Tetragenococcus</taxon>
    </lineage>
</organism>
<dbReference type="GO" id="GO:0005975">
    <property type="term" value="P:carbohydrate metabolic process"/>
    <property type="evidence" value="ECO:0007669"/>
    <property type="project" value="InterPro"/>
</dbReference>
<dbReference type="SUPFAM" id="SSF51445">
    <property type="entry name" value="(Trans)glycosidases"/>
    <property type="match status" value="1"/>
</dbReference>
<evidence type="ECO:0000256" key="4">
    <source>
        <dbReference type="RuleBase" id="RU361161"/>
    </source>
</evidence>
<dbReference type="InterPro" id="IPR036962">
    <property type="entry name" value="Glyco_hydro_3_N_sf"/>
</dbReference>
<dbReference type="Pfam" id="PF14310">
    <property type="entry name" value="Fn3-like"/>
    <property type="match status" value="1"/>
</dbReference>
<dbReference type="AlphaFoldDB" id="A0AAN1SF48"/>
<dbReference type="InterPro" id="IPR001764">
    <property type="entry name" value="Glyco_hydro_3_N"/>
</dbReference>
<keyword evidence="3" id="KW-0119">Carbohydrate metabolism</keyword>
<keyword evidence="2 4" id="KW-0378">Hydrolase</keyword>
<dbReference type="InterPro" id="IPR026891">
    <property type="entry name" value="Fn3-like"/>
</dbReference>
<dbReference type="InterPro" id="IPR050288">
    <property type="entry name" value="Cellulose_deg_GH3"/>
</dbReference>
<evidence type="ECO:0000256" key="2">
    <source>
        <dbReference type="ARBA" id="ARBA00022801"/>
    </source>
</evidence>
<evidence type="ECO:0000313" key="7">
    <source>
        <dbReference type="Proteomes" id="UP000002663"/>
    </source>
</evidence>
<dbReference type="FunFam" id="2.60.40.10:FF:000495">
    <property type="entry name" value="Periplasmic beta-glucosidase"/>
    <property type="match status" value="1"/>
</dbReference>
<dbReference type="KEGG" id="thl:TEH_04980"/>
<dbReference type="EMBL" id="AP012046">
    <property type="protein sequence ID" value="BAK93825.1"/>
    <property type="molecule type" value="Genomic_DNA"/>
</dbReference>
<dbReference type="PROSITE" id="PS00775">
    <property type="entry name" value="GLYCOSYL_HYDROL_F3"/>
    <property type="match status" value="1"/>
</dbReference>
<dbReference type="PANTHER" id="PTHR42715">
    <property type="entry name" value="BETA-GLUCOSIDASE"/>
    <property type="match status" value="1"/>
</dbReference>
<dbReference type="Gene3D" id="3.20.20.300">
    <property type="entry name" value="Glycoside hydrolase, family 3, N-terminal domain"/>
    <property type="match status" value="1"/>
</dbReference>
<feature type="domain" description="Fibronectin type III-like" evidence="5">
    <location>
        <begin position="579"/>
        <end position="649"/>
    </location>
</feature>
<dbReference type="SMART" id="SM01217">
    <property type="entry name" value="Fn3_like"/>
    <property type="match status" value="1"/>
</dbReference>
<evidence type="ECO:0000313" key="6">
    <source>
        <dbReference type="EMBL" id="BAK93825.1"/>
    </source>
</evidence>
<sequence>MNQDPEKLLEQLSLEEKASLVSGTDFWYTTAIECLDIPSLNLTDGPAGLRKQAGDSDALGLNKSVEAINFPAANLIACSFDRKALQELGERLGNAAQSEDVSILLGPGINIKRSPLAGRNFEFFSEDPYLTGELGAAYVKGVQNKGVGVSLKHFVANNRENQRFTVSSNIEERPLREIYLHAFETIVKDAHPYTIMCSYNPLNGVLNAQNRTLLTDILRNEWGFDGIVLSDWGAVADSAASVQAGMDLEMPGKGKASQQAVVEAVQNNQLAVEDLDNSVLRILKLIQQLTDNAQTDPSYDKEKQHELARVLASNSMVLLKNDEQVLPIKEDDSLLVVGELADNPRSQGGGSSHVNAYKVSSPLENIQSGHSNVHFEQGYHLDQTADKNLSSKALEAAKKADKVVLFAGFPESLESEGFDKDSLLLPENQNRLIQEISQVNDNVVVVLQNGSVVAMPWIHQVKAILETYLAGETVGEATWDVLKGTVNPSGKLAETFPQRVEDNPTALTFNASTIDENYREGLFVGYRYYDKKKLAPLFPFGHGLSYTTFAYQDLTVEEKENNFILTVTLSNTGKVAGSEVVQVYISNQTSNIEKPEKELKQFEKVYLEPNETKKVKIVLDDSAFMWYNVDKKDWQIDDGSYLVQVGSSSADIRLTQEVTIQKGTKTHPEVTSDTYIADIMKRDDLKDLIATTEFGKTLNNLIGDDSNSKMLENIPLRAAEMMGFSPAQVKAFIDKANEK</sequence>
<dbReference type="InterPro" id="IPR019800">
    <property type="entry name" value="Glyco_hydro_3_AS"/>
</dbReference>
<dbReference type="SUPFAM" id="SSF52279">
    <property type="entry name" value="Beta-D-glucan exohydrolase, C-terminal domain"/>
    <property type="match status" value="1"/>
</dbReference>
<dbReference type="InterPro" id="IPR002772">
    <property type="entry name" value="Glyco_hydro_3_C"/>
</dbReference>
<protein>
    <submittedName>
        <fullName evidence="6">Beta-glucosidase</fullName>
        <ecNumber evidence="6">3.2.1.21</ecNumber>
    </submittedName>
</protein>
<proteinExistence type="inferred from homology"/>
<dbReference type="PANTHER" id="PTHR42715:SF10">
    <property type="entry name" value="BETA-GLUCOSIDASE"/>
    <property type="match status" value="1"/>
</dbReference>
<dbReference type="GO" id="GO:0008422">
    <property type="term" value="F:beta-glucosidase activity"/>
    <property type="evidence" value="ECO:0007669"/>
    <property type="project" value="UniProtKB-EC"/>
</dbReference>
<dbReference type="InterPro" id="IPR013783">
    <property type="entry name" value="Ig-like_fold"/>
</dbReference>
<keyword evidence="4 6" id="KW-0326">Glycosidase</keyword>
<evidence type="ECO:0000256" key="3">
    <source>
        <dbReference type="ARBA" id="ARBA00023277"/>
    </source>
</evidence>
<evidence type="ECO:0000259" key="5">
    <source>
        <dbReference type="SMART" id="SM01217"/>
    </source>
</evidence>
<evidence type="ECO:0000256" key="1">
    <source>
        <dbReference type="ARBA" id="ARBA00005336"/>
    </source>
</evidence>
<accession>A0AAN1SF48</accession>
<dbReference type="EC" id="3.2.1.21" evidence="6"/>
<dbReference type="RefSeq" id="WP_014123894.1">
    <property type="nucleotide sequence ID" value="NC_016052.1"/>
</dbReference>
<dbReference type="InterPro" id="IPR036881">
    <property type="entry name" value="Glyco_hydro_3_C_sf"/>
</dbReference>
<reference evidence="6 7" key="1">
    <citation type="submission" date="2011-01" db="EMBL/GenBank/DDBJ databases">
        <title>Whole genome sequence of Tetragenococcus halophilus NBRC 12172.</title>
        <authorList>
            <person name="Nakazawa H."/>
            <person name="Omata S."/>
            <person name="Koga C."/>
            <person name="Watanabe Y."/>
            <person name="Katano Y."/>
            <person name="Ito N."/>
            <person name="Tsukatani N."/>
            <person name="Ankai A."/>
            <person name="Oguchi A."/>
            <person name="Fukui S."/>
            <person name="Yashiro I."/>
            <person name="Kamata S."/>
            <person name="Hashimoto Y."/>
            <person name="Yamazaki J."/>
            <person name="Taguchi H."/>
            <person name="Tanaka A."/>
            <person name="Koyama T."/>
            <person name="Ichige A."/>
            <person name="Hanya Y."/>
            <person name="Tanikawa S."/>
            <person name="Yamazaki S."/>
            <person name="Fujita N."/>
        </authorList>
    </citation>
    <scope>NUCLEOTIDE SEQUENCE [LARGE SCALE GENOMIC DNA]</scope>
    <source>
        <strain evidence="7">DSM 20338 / JCM 20259 / NCIMB 9735 / NBRC 12172</strain>
    </source>
</reference>